<reference evidence="1 2" key="1">
    <citation type="journal article" date="2022" name="Int. J. Syst. Evol. Microbiol.">
        <title>Miniphocaeibacter halophilus sp. nov., an ammonium-tolerant acetate-producing bacterium isolated from a biogas system.</title>
        <authorList>
            <person name="Schnurer A."/>
            <person name="Singh A."/>
            <person name="Bi S."/>
            <person name="Qiao W."/>
            <person name="Westerholm M."/>
        </authorList>
    </citation>
    <scope>NUCLEOTIDE SEQUENCE [LARGE SCALE GENOMIC DNA]</scope>
    <source>
        <strain evidence="1 2">AMB_01</strain>
    </source>
</reference>
<gene>
    <name evidence="1" type="ORF">JFY71_03095</name>
</gene>
<keyword evidence="2" id="KW-1185">Reference proteome</keyword>
<name>A0AC61MZE3_9FIRM</name>
<proteinExistence type="predicted"/>
<sequence length="299" mass="36265">MRCKYCGEKIEKDYKFCISCGKPIENFTENNKEKSQSTQTIEYYEIETDMEKKEGKYDFSQFLSKDEVEEELEEIDISTDKNKKVHAEYQDETSRYNVEDDDLEDTKKRILFERSDYNLFDSIKKNKEKKKEYFDKSSINDEPRKNNDEEKEKPRSRFSNFRKEDNRKRKEDYSNEKLEEERIEKKKRRKRIWKRIRNIIYNILVTIMSLVLSTVLVEPARYYLMEIFSIDLSFLGDKIINIGILFIILFLLLPFFNCKGNAKIPLFFLCILLSWTIIGWIILLIVSIMSNRKWKRNYW</sequence>
<organism evidence="1 2">
    <name type="scientific">Miniphocaeibacter halophilus</name>
    <dbReference type="NCBI Taxonomy" id="2931922"/>
    <lineage>
        <taxon>Bacteria</taxon>
        <taxon>Bacillati</taxon>
        <taxon>Bacillota</taxon>
        <taxon>Tissierellia</taxon>
        <taxon>Tissierellales</taxon>
        <taxon>Peptoniphilaceae</taxon>
        <taxon>Miniphocaeibacter</taxon>
    </lineage>
</organism>
<dbReference type="Proteomes" id="UP000595814">
    <property type="component" value="Chromosome"/>
</dbReference>
<accession>A0AC61MZE3</accession>
<evidence type="ECO:0000313" key="1">
    <source>
        <dbReference type="EMBL" id="QQK08539.1"/>
    </source>
</evidence>
<protein>
    <submittedName>
        <fullName evidence="1">Uncharacterized protein</fullName>
    </submittedName>
</protein>
<evidence type="ECO:0000313" key="2">
    <source>
        <dbReference type="Proteomes" id="UP000595814"/>
    </source>
</evidence>
<dbReference type="EMBL" id="CP066744">
    <property type="protein sequence ID" value="QQK08539.1"/>
    <property type="molecule type" value="Genomic_DNA"/>
</dbReference>